<evidence type="ECO:0000313" key="1">
    <source>
        <dbReference type="EMBL" id="RHW16269.1"/>
    </source>
</evidence>
<gene>
    <name evidence="1" type="ORF">D1610_16635</name>
</gene>
<comment type="caution">
    <text evidence="1">The sequence shown here is derived from an EMBL/GenBank/DDBJ whole genome shotgun (WGS) entry which is preliminary data.</text>
</comment>
<evidence type="ECO:0008006" key="3">
    <source>
        <dbReference type="Google" id="ProtNLM"/>
    </source>
</evidence>
<proteinExistence type="predicted"/>
<dbReference type="SUPFAM" id="SSF101447">
    <property type="entry name" value="Formin homology 2 domain (FH2 domain)"/>
    <property type="match status" value="1"/>
</dbReference>
<sequence length="485" mass="51558">MTSAAPEAVSVTIYRSPERGSDDAIDLDWLRGYALVTETRRVTIPAGTATLRFEGVAGGILAESAIVTGLPAGVSEKNLDADLLSPRSLYDRSLNRPVTVRRTYPDGRVTAEPAVIRSAAEGALVVQTREGIEALTCSGLPEALVYDGVPPGLSAKPTLSVETTSPQAYDATVTLSYLAWGFDWQANYVVELAEGGRSARLFAWVTLANGDVTSFPDAQTSVVAGRVNRESDAADVARPEPGWLHAECWAIAEDIGYLPAPAAPPPPPPPPPPPAMEMARAADVVVTGSRMAVQEELGDLKLYRVPFATTVAANAQKQVAMIDKAGVPVSILYGTTVRGDGASGTMTMLTARNRQADGLGVPLPAGPVAAFEPGGRGLLLVGEGRLDDKAIGEDVEIELAEATQVTVEAERTDRDEDGAWDAYAVTVRNANPWPIAHRLRIAKDDAEGIRRASARLAQEDGFTVWRTTIPANGERTLRYRIETPD</sequence>
<dbReference type="Proteomes" id="UP000266693">
    <property type="component" value="Unassembled WGS sequence"/>
</dbReference>
<name>A0A396RJU2_9SPHN</name>
<dbReference type="AlphaFoldDB" id="A0A396RJU2"/>
<dbReference type="EMBL" id="QWLV01000012">
    <property type="protein sequence ID" value="RHW16269.1"/>
    <property type="molecule type" value="Genomic_DNA"/>
</dbReference>
<protein>
    <recommendedName>
        <fullName evidence="3">DUF4139 domain-containing protein</fullName>
    </recommendedName>
</protein>
<dbReference type="PANTHER" id="PTHR38075">
    <property type="entry name" value="DUF4139 DOMAIN-CONTAINING PROTEIN"/>
    <property type="match status" value="1"/>
</dbReference>
<evidence type="ECO:0000313" key="2">
    <source>
        <dbReference type="Proteomes" id="UP000266693"/>
    </source>
</evidence>
<keyword evidence="2" id="KW-1185">Reference proteome</keyword>
<accession>A0A396RJU2</accession>
<dbReference type="PANTHER" id="PTHR38075:SF1">
    <property type="entry name" value="DUF4139 DOMAIN-CONTAINING PROTEIN"/>
    <property type="match status" value="1"/>
</dbReference>
<organism evidence="1 2">
    <name type="scientific">Sphingomonas gilva</name>
    <dbReference type="NCBI Taxonomy" id="2305907"/>
    <lineage>
        <taxon>Bacteria</taxon>
        <taxon>Pseudomonadati</taxon>
        <taxon>Pseudomonadota</taxon>
        <taxon>Alphaproteobacteria</taxon>
        <taxon>Sphingomonadales</taxon>
        <taxon>Sphingomonadaceae</taxon>
        <taxon>Sphingomonas</taxon>
    </lineage>
</organism>
<reference evidence="1 2" key="1">
    <citation type="submission" date="2018-08" db="EMBL/GenBank/DDBJ databases">
        <title>The multiple taxonomic identification of Sphingomonas gilva.</title>
        <authorList>
            <person name="Zhu D."/>
            <person name="Zheng S."/>
        </authorList>
    </citation>
    <scope>NUCLEOTIDE SEQUENCE [LARGE SCALE GENOMIC DNA]</scope>
    <source>
        <strain evidence="1 2">ZDH117</strain>
    </source>
</reference>